<keyword evidence="5" id="KW-0227">DNA damage</keyword>
<evidence type="ECO:0000256" key="1">
    <source>
        <dbReference type="ARBA" id="ARBA00004123"/>
    </source>
</evidence>
<dbReference type="SUPFAM" id="SSF52113">
    <property type="entry name" value="BRCT domain"/>
    <property type="match status" value="1"/>
</dbReference>
<evidence type="ECO:0000256" key="7">
    <source>
        <dbReference type="ARBA" id="ARBA00023212"/>
    </source>
</evidence>
<dbReference type="SMART" id="SM00292">
    <property type="entry name" value="BRCT"/>
    <property type="match status" value="2"/>
</dbReference>
<organism evidence="12 13">
    <name type="scientific">Cirrhinus molitorella</name>
    <name type="common">mud carp</name>
    <dbReference type="NCBI Taxonomy" id="172907"/>
    <lineage>
        <taxon>Eukaryota</taxon>
        <taxon>Metazoa</taxon>
        <taxon>Chordata</taxon>
        <taxon>Craniata</taxon>
        <taxon>Vertebrata</taxon>
        <taxon>Euteleostomi</taxon>
        <taxon>Actinopterygii</taxon>
        <taxon>Neopterygii</taxon>
        <taxon>Teleostei</taxon>
        <taxon>Ostariophysi</taxon>
        <taxon>Cypriniformes</taxon>
        <taxon>Cyprinidae</taxon>
        <taxon>Labeoninae</taxon>
        <taxon>Labeonini</taxon>
        <taxon>Cirrhinus</taxon>
    </lineage>
</organism>
<dbReference type="SUPFAM" id="SSF48403">
    <property type="entry name" value="Ankyrin repeat"/>
    <property type="match status" value="1"/>
</dbReference>
<protein>
    <recommendedName>
        <fullName evidence="11">BRCT domain-containing protein</fullName>
    </recommendedName>
</protein>
<evidence type="ECO:0000256" key="2">
    <source>
        <dbReference type="ARBA" id="ARBA00004300"/>
    </source>
</evidence>
<evidence type="ECO:0000256" key="3">
    <source>
        <dbReference type="ARBA" id="ARBA00022490"/>
    </source>
</evidence>
<dbReference type="Pfam" id="PF16770">
    <property type="entry name" value="RTT107_BRCT_5"/>
    <property type="match status" value="1"/>
</dbReference>
<reference evidence="12 13" key="1">
    <citation type="submission" date="2023-09" db="EMBL/GenBank/DDBJ databases">
        <authorList>
            <person name="Wang M."/>
        </authorList>
    </citation>
    <scope>NUCLEOTIDE SEQUENCE [LARGE SCALE GENOMIC DNA]</scope>
    <source>
        <strain evidence="12">GT-2023</strain>
        <tissue evidence="12">Liver</tissue>
    </source>
</reference>
<dbReference type="InterPro" id="IPR036420">
    <property type="entry name" value="BRCT_dom_sf"/>
</dbReference>
<feature type="compositionally biased region" description="Basic and acidic residues" evidence="10">
    <location>
        <begin position="1020"/>
        <end position="1030"/>
    </location>
</feature>
<sequence>MVNGDIWRAVVVRRRSDCIREFIISERFHCFSFRMVDNKYIFQMSGIKNHSHKRQLLQGIRKLGGIYIGGSVYKQATTHLIVQKALASEKFLAACAGGKWIVTPEFVLDSVTQKEWLPETSYELNLAAQIPETPNPLKTWRERVANGTVSGAFQDWVVLIDIDDSARRSVFVRILKAGRAIVFTDWPTSHDVTHVLTKNTCNNEAEKCGIPYYRLSYVAKHLFGHVCSELNWSSNLESFDGEQSCEMAIEAASETDVSMDVTDDLSQKELEEILKEYIIIMEQRKKNFLTVPEFYSCYTPNLPVQIPAVDFSNVLSLVECAFFPQALEEILGSLQPGVMPPAPLLQQLMHHALHGDAKPLYLSMFITVLHSILRNNPTWGSPGHTKYFLQILQCPVCKSGLWSLLDTSLRVCLASEPTCHSLPSPPSTELFRLHCNLQEFFLRLFQLELHAASSGRSPGSSRASVLYSTFWNTWEKLTLTSRAIQQLSKLLIKTLLWAFNSTQEWRLGMSVTLQETLCAVVEFWAQEHSPLNSSLVEKGFKDLAEHIAILCQDLHCDMLKEVIPALRSAKLRMFTADAIYRNICFSRGLILSSEPLCLLRIVSTCLKALGNLCDRGPVQTLKGQTDRIEMNQPSTSSAAHVPGSEAVKDSACGSDSRRETVPRGYHRVNAAGETLLHRACKRNQVETLLRVLSVPGTDVNIKDHAGWTPLHEACNHGSTECVQALLQHCSNLQLASQVEGVSPLHDALQNRHMHIAKMLLQRGGTPLLHLRDNEGHTPLDFVSFGPLREELLCCAEEGDKALNTPCLEVRDLPFIESCSWMLSCLLLTYIQERHVPTIKTSLTPLDLSPTVCRTLIRLHPGELDSTWGDSRVVTLAKDLRTVLSLDQYVSQDDGGNSYVCHVGLIINPLQTTDSSTTARNLSKTSMKNEPFPDHALFNYNAASGEQYDITGNSVHALLSGDCVVFVIKFPPTNQWSFHMIDAIRQMRSQEGGEGVLSDVARAVIFHRSRRRVPSRAPRGPIRDLSRKRMDEEEEMTEGEKTE</sequence>
<dbReference type="CDD" id="cd17738">
    <property type="entry name" value="BRCT_TopBP1_rpt7"/>
    <property type="match status" value="1"/>
</dbReference>
<dbReference type="PANTHER" id="PTHR46677">
    <property type="entry name" value="SMC5-SMC6 COMPLEX LOCALIZATION FACTOR PROTEIN 1"/>
    <property type="match status" value="1"/>
</dbReference>
<evidence type="ECO:0000256" key="10">
    <source>
        <dbReference type="SAM" id="MobiDB-lite"/>
    </source>
</evidence>
<dbReference type="InterPro" id="IPR042479">
    <property type="entry name" value="Slf1"/>
</dbReference>
<evidence type="ECO:0000313" key="13">
    <source>
        <dbReference type="Proteomes" id="UP001558613"/>
    </source>
</evidence>
<keyword evidence="3" id="KW-0963">Cytoplasm</keyword>
<keyword evidence="13" id="KW-1185">Reference proteome</keyword>
<dbReference type="Pfam" id="PF12796">
    <property type="entry name" value="Ank_2"/>
    <property type="match status" value="1"/>
</dbReference>
<keyword evidence="9" id="KW-0040">ANK repeat</keyword>
<dbReference type="PANTHER" id="PTHR46677:SF1">
    <property type="entry name" value="SMC5-SMC6 COMPLEX LOCALIZATION FACTOR PROTEIN 1"/>
    <property type="match status" value="1"/>
</dbReference>
<evidence type="ECO:0000256" key="8">
    <source>
        <dbReference type="ARBA" id="ARBA00023242"/>
    </source>
</evidence>
<feature type="region of interest" description="Disordered" evidence="10">
    <location>
        <begin position="1009"/>
        <end position="1042"/>
    </location>
</feature>
<dbReference type="InterPro" id="IPR036770">
    <property type="entry name" value="Ankyrin_rpt-contain_sf"/>
</dbReference>
<feature type="domain" description="BRCT" evidence="11">
    <location>
        <begin position="40"/>
        <end position="124"/>
    </location>
</feature>
<dbReference type="PROSITE" id="PS50297">
    <property type="entry name" value="ANK_REP_REGION"/>
    <property type="match status" value="3"/>
</dbReference>
<dbReference type="Pfam" id="PF23294">
    <property type="entry name" value="BRCT_TopB1_SLF1"/>
    <property type="match status" value="1"/>
</dbReference>
<dbReference type="Gene3D" id="1.25.40.20">
    <property type="entry name" value="Ankyrin repeat-containing domain"/>
    <property type="match status" value="1"/>
</dbReference>
<dbReference type="SMART" id="SM00248">
    <property type="entry name" value="ANK"/>
    <property type="match status" value="3"/>
</dbReference>
<evidence type="ECO:0000313" key="12">
    <source>
        <dbReference type="EMBL" id="KAL1274733.1"/>
    </source>
</evidence>
<dbReference type="InterPro" id="IPR057595">
    <property type="entry name" value="TopB1_SLF1_BRCT"/>
</dbReference>
<feature type="region of interest" description="Disordered" evidence="10">
    <location>
        <begin position="630"/>
        <end position="660"/>
    </location>
</feature>
<dbReference type="EMBL" id="JAYMGO010000005">
    <property type="protein sequence ID" value="KAL1274733.1"/>
    <property type="molecule type" value="Genomic_DNA"/>
</dbReference>
<dbReference type="PROSITE" id="PS50172">
    <property type="entry name" value="BRCT"/>
    <property type="match status" value="1"/>
</dbReference>
<evidence type="ECO:0000256" key="5">
    <source>
        <dbReference type="ARBA" id="ARBA00022763"/>
    </source>
</evidence>
<dbReference type="PROSITE" id="PS50088">
    <property type="entry name" value="ANK_REPEAT"/>
    <property type="match status" value="3"/>
</dbReference>
<name>A0ABR3NDB3_9TELE</name>
<feature type="repeat" description="ANK" evidence="9">
    <location>
        <begin position="705"/>
        <end position="737"/>
    </location>
</feature>
<feature type="repeat" description="ANK" evidence="9">
    <location>
        <begin position="671"/>
        <end position="704"/>
    </location>
</feature>
<dbReference type="Proteomes" id="UP001558613">
    <property type="component" value="Unassembled WGS sequence"/>
</dbReference>
<gene>
    <name evidence="12" type="ORF">QQF64_027547</name>
</gene>
<dbReference type="InterPro" id="IPR002110">
    <property type="entry name" value="Ankyrin_rpt"/>
</dbReference>
<proteinExistence type="predicted"/>
<evidence type="ECO:0000256" key="9">
    <source>
        <dbReference type="PROSITE-ProRule" id="PRU00023"/>
    </source>
</evidence>
<keyword evidence="8" id="KW-0539">Nucleus</keyword>
<keyword evidence="6" id="KW-0234">DNA repair</keyword>
<dbReference type="Gene3D" id="3.40.50.10190">
    <property type="entry name" value="BRCT domain"/>
    <property type="match status" value="2"/>
</dbReference>
<keyword evidence="7" id="KW-0206">Cytoskeleton</keyword>
<dbReference type="InterPro" id="IPR001357">
    <property type="entry name" value="BRCT_dom"/>
</dbReference>
<keyword evidence="4" id="KW-0677">Repeat</keyword>
<feature type="repeat" description="ANK" evidence="9">
    <location>
        <begin position="739"/>
        <end position="763"/>
    </location>
</feature>
<evidence type="ECO:0000256" key="6">
    <source>
        <dbReference type="ARBA" id="ARBA00023204"/>
    </source>
</evidence>
<accession>A0ABR3NDB3</accession>
<comment type="caution">
    <text evidence="12">The sequence shown here is derived from an EMBL/GenBank/DDBJ whole genome shotgun (WGS) entry which is preliminary data.</text>
</comment>
<evidence type="ECO:0000256" key="4">
    <source>
        <dbReference type="ARBA" id="ARBA00022737"/>
    </source>
</evidence>
<comment type="subcellular location">
    <subcellularLocation>
        <location evidence="2">Cytoplasm</location>
        <location evidence="2">Cytoskeleton</location>
        <location evidence="2">Microtubule organizing center</location>
        <location evidence="2">Centrosome</location>
    </subcellularLocation>
    <subcellularLocation>
        <location evidence="1">Nucleus</location>
    </subcellularLocation>
</comment>
<evidence type="ECO:0000259" key="11">
    <source>
        <dbReference type="PROSITE" id="PS50172"/>
    </source>
</evidence>